<evidence type="ECO:0000313" key="1">
    <source>
        <dbReference type="EMBL" id="CAG8845554.1"/>
    </source>
</evidence>
<comment type="caution">
    <text evidence="1">The sequence shown here is derived from an EMBL/GenBank/DDBJ whole genome shotgun (WGS) entry which is preliminary data.</text>
</comment>
<proteinExistence type="predicted"/>
<keyword evidence="2" id="KW-1185">Reference proteome</keyword>
<dbReference type="Proteomes" id="UP000789901">
    <property type="component" value="Unassembled WGS sequence"/>
</dbReference>
<organism evidence="1 2">
    <name type="scientific">Gigaspora margarita</name>
    <dbReference type="NCBI Taxonomy" id="4874"/>
    <lineage>
        <taxon>Eukaryota</taxon>
        <taxon>Fungi</taxon>
        <taxon>Fungi incertae sedis</taxon>
        <taxon>Mucoromycota</taxon>
        <taxon>Glomeromycotina</taxon>
        <taxon>Glomeromycetes</taxon>
        <taxon>Diversisporales</taxon>
        <taxon>Gigasporaceae</taxon>
        <taxon>Gigaspora</taxon>
    </lineage>
</organism>
<reference evidence="1 2" key="1">
    <citation type="submission" date="2021-06" db="EMBL/GenBank/DDBJ databases">
        <authorList>
            <person name="Kallberg Y."/>
            <person name="Tangrot J."/>
            <person name="Rosling A."/>
        </authorList>
    </citation>
    <scope>NUCLEOTIDE SEQUENCE [LARGE SCALE GENOMIC DNA]</scope>
    <source>
        <strain evidence="1 2">120-4 pot B 10/14</strain>
    </source>
</reference>
<protein>
    <submittedName>
        <fullName evidence="1">35255_t:CDS:1</fullName>
    </submittedName>
</protein>
<name>A0ABN7X166_GIGMA</name>
<feature type="non-terminal residue" evidence="1">
    <location>
        <position position="1"/>
    </location>
</feature>
<evidence type="ECO:0000313" key="2">
    <source>
        <dbReference type="Proteomes" id="UP000789901"/>
    </source>
</evidence>
<gene>
    <name evidence="1" type="ORF">GMARGA_LOCUS37704</name>
</gene>
<feature type="non-terminal residue" evidence="1">
    <location>
        <position position="49"/>
    </location>
</feature>
<dbReference type="EMBL" id="CAJVQB010079975">
    <property type="protein sequence ID" value="CAG8845554.1"/>
    <property type="molecule type" value="Genomic_DNA"/>
</dbReference>
<sequence length="49" mass="5596">AIEPKKTSFNAFFKLYSWDEKNTTGTIIGYMLRHQTEPIDISAIFIGSD</sequence>
<accession>A0ABN7X166</accession>